<dbReference type="AlphaFoldDB" id="A0A0V0S602"/>
<dbReference type="OrthoDB" id="10527167at2759"/>
<keyword evidence="2" id="KW-1185">Reference proteome</keyword>
<accession>A0A0V0S602</accession>
<comment type="caution">
    <text evidence="1">The sequence shown here is derived from an EMBL/GenBank/DDBJ whole genome shotgun (WGS) entry which is preliminary data.</text>
</comment>
<gene>
    <name evidence="1" type="ORF">T07_13832</name>
</gene>
<dbReference type="EMBL" id="JYDL01000033">
    <property type="protein sequence ID" value="KRX22214.1"/>
    <property type="molecule type" value="Genomic_DNA"/>
</dbReference>
<evidence type="ECO:0000313" key="1">
    <source>
        <dbReference type="EMBL" id="KRX22214.1"/>
    </source>
</evidence>
<name>A0A0V0S602_9BILA</name>
<proteinExistence type="predicted"/>
<evidence type="ECO:0000313" key="2">
    <source>
        <dbReference type="Proteomes" id="UP000054630"/>
    </source>
</evidence>
<protein>
    <submittedName>
        <fullName evidence="1">Uncharacterized protein</fullName>
    </submittedName>
</protein>
<reference evidence="1 2" key="1">
    <citation type="submission" date="2015-01" db="EMBL/GenBank/DDBJ databases">
        <title>Evolution of Trichinella species and genotypes.</title>
        <authorList>
            <person name="Korhonen P.K."/>
            <person name="Edoardo P."/>
            <person name="Giuseppe L.R."/>
            <person name="Gasser R.B."/>
        </authorList>
    </citation>
    <scope>NUCLEOTIDE SEQUENCE [LARGE SCALE GENOMIC DNA]</scope>
    <source>
        <strain evidence="1">ISS37</strain>
    </source>
</reference>
<organism evidence="1 2">
    <name type="scientific">Trichinella nelsoni</name>
    <dbReference type="NCBI Taxonomy" id="6336"/>
    <lineage>
        <taxon>Eukaryota</taxon>
        <taxon>Metazoa</taxon>
        <taxon>Ecdysozoa</taxon>
        <taxon>Nematoda</taxon>
        <taxon>Enoplea</taxon>
        <taxon>Dorylaimia</taxon>
        <taxon>Trichinellida</taxon>
        <taxon>Trichinellidae</taxon>
        <taxon>Trichinella</taxon>
    </lineage>
</organism>
<sequence length="123" mass="13288">MPEAGRSMLRVEVLVRVPGQAPIVTTRRARPLDLPPGLRQFVRRCYSSPTRLRSRVLSFVSPSSALVSSPQLHSTLVRSITASMVSAASIYRSIPPQGGTGVGQLKFDPSIVLLTIPRLAALL</sequence>
<dbReference type="Proteomes" id="UP000054630">
    <property type="component" value="Unassembled WGS sequence"/>
</dbReference>